<dbReference type="RefSeq" id="WP_199110399.1">
    <property type="nucleotide sequence ID" value="NZ_JAHWXQ010000003.1"/>
</dbReference>
<keyword evidence="1" id="KW-0812">Transmembrane</keyword>
<proteinExistence type="predicted"/>
<sequence length="109" mass="12212">MTTEEKHPHETAVNDGATALTIISWTFGLLFFAIGIVNTFWGNDPGFGIFIVLLSLLYFLPVNDILRKTTGFTIPKIWLVKILVGLFIIWAAMGVGELFDKIEMMTNSF</sequence>
<feature type="transmembrane region" description="Helical" evidence="1">
    <location>
        <begin position="20"/>
        <end position="41"/>
    </location>
</feature>
<accession>A0ABS6XD14</accession>
<name>A0ABS6XD14_9BACT</name>
<feature type="transmembrane region" description="Helical" evidence="1">
    <location>
        <begin position="47"/>
        <end position="66"/>
    </location>
</feature>
<evidence type="ECO:0000313" key="2">
    <source>
        <dbReference type="EMBL" id="MBW3365890.1"/>
    </source>
</evidence>
<keyword evidence="1" id="KW-1133">Transmembrane helix</keyword>
<evidence type="ECO:0000313" key="3">
    <source>
        <dbReference type="Proteomes" id="UP000774935"/>
    </source>
</evidence>
<comment type="caution">
    <text evidence="2">The sequence shown here is derived from an EMBL/GenBank/DDBJ whole genome shotgun (WGS) entry which is preliminary data.</text>
</comment>
<gene>
    <name evidence="2" type="ORF">KYK27_12590</name>
</gene>
<dbReference type="Proteomes" id="UP000774935">
    <property type="component" value="Unassembled WGS sequence"/>
</dbReference>
<reference evidence="2 3" key="1">
    <citation type="submission" date="2021-07" db="EMBL/GenBank/DDBJ databases">
        <authorList>
            <person name="Kim M.K."/>
        </authorList>
    </citation>
    <scope>NUCLEOTIDE SEQUENCE [LARGE SCALE GENOMIC DNA]</scope>
    <source>
        <strain evidence="2 3">HLY7-15</strain>
    </source>
</reference>
<evidence type="ECO:0008006" key="4">
    <source>
        <dbReference type="Google" id="ProtNLM"/>
    </source>
</evidence>
<evidence type="ECO:0000256" key="1">
    <source>
        <dbReference type="SAM" id="Phobius"/>
    </source>
</evidence>
<keyword evidence="1" id="KW-0472">Membrane</keyword>
<dbReference type="EMBL" id="JAHWXQ010000003">
    <property type="protein sequence ID" value="MBW3365890.1"/>
    <property type="molecule type" value="Genomic_DNA"/>
</dbReference>
<feature type="transmembrane region" description="Helical" evidence="1">
    <location>
        <begin position="78"/>
        <end position="99"/>
    </location>
</feature>
<protein>
    <recommendedName>
        <fullName evidence="4">AI-2E family transporter</fullName>
    </recommendedName>
</protein>
<organism evidence="2 3">
    <name type="scientific">Pontibacter populi</name>
    <dbReference type="NCBI Taxonomy" id="890055"/>
    <lineage>
        <taxon>Bacteria</taxon>
        <taxon>Pseudomonadati</taxon>
        <taxon>Bacteroidota</taxon>
        <taxon>Cytophagia</taxon>
        <taxon>Cytophagales</taxon>
        <taxon>Hymenobacteraceae</taxon>
        <taxon>Pontibacter</taxon>
    </lineage>
</organism>
<keyword evidence="3" id="KW-1185">Reference proteome</keyword>